<dbReference type="CDD" id="cd00615">
    <property type="entry name" value="Orn_deC_like"/>
    <property type="match status" value="1"/>
</dbReference>
<dbReference type="OrthoDB" id="5978656at2759"/>
<keyword evidence="4" id="KW-0663">Pyridoxal phosphate</keyword>
<dbReference type="EMBL" id="JADCNL010000001">
    <property type="protein sequence ID" value="KAG0498483.1"/>
    <property type="molecule type" value="Genomic_DNA"/>
</dbReference>
<evidence type="ECO:0000259" key="6">
    <source>
        <dbReference type="PROSITE" id="PS00703"/>
    </source>
</evidence>
<dbReference type="InterPro" id="IPR015424">
    <property type="entry name" value="PyrdxlP-dep_Trfase"/>
</dbReference>
<dbReference type="Gene3D" id="3.90.100.10">
    <property type="entry name" value="Orn/Lys/Arg decarboxylase, C-terminal domain"/>
    <property type="match status" value="1"/>
</dbReference>
<dbReference type="InterPro" id="IPR015421">
    <property type="entry name" value="PyrdxlP-dep_Trfase_major"/>
</dbReference>
<dbReference type="Gene3D" id="3.40.640.10">
    <property type="entry name" value="Type I PLP-dependent aspartate aminotransferase-like (Major domain)"/>
    <property type="match status" value="1"/>
</dbReference>
<evidence type="ECO:0000313" key="7">
    <source>
        <dbReference type="EMBL" id="KAG0498483.1"/>
    </source>
</evidence>
<proteinExistence type="inferred from homology"/>
<dbReference type="Proteomes" id="UP000639772">
    <property type="component" value="Chromosome 1"/>
</dbReference>
<dbReference type="InterPro" id="IPR036633">
    <property type="entry name" value="Prn/Lys/Arg_de-COase_C_sf"/>
</dbReference>
<dbReference type="PROSITE" id="PS00703">
    <property type="entry name" value="OKR_DC_1"/>
    <property type="match status" value="1"/>
</dbReference>
<dbReference type="InterPro" id="IPR052357">
    <property type="entry name" value="Orn_Lys_Arg_decarboxylase-I"/>
</dbReference>
<dbReference type="Pfam" id="PF01276">
    <property type="entry name" value="OKR_DC_1"/>
    <property type="match status" value="1"/>
</dbReference>
<dbReference type="InterPro" id="IPR000310">
    <property type="entry name" value="Orn/Lys/Arg_deCO2ase_major_dom"/>
</dbReference>
<accession>A0A835S6X5</accession>
<evidence type="ECO:0000256" key="4">
    <source>
        <dbReference type="ARBA" id="ARBA00022898"/>
    </source>
</evidence>
<dbReference type="SUPFAM" id="SSF55904">
    <property type="entry name" value="Ornithine decarboxylase C-terminal domain"/>
    <property type="match status" value="1"/>
</dbReference>
<keyword evidence="3" id="KW-0210">Decarboxylase</keyword>
<dbReference type="Pfam" id="PF03711">
    <property type="entry name" value="OKR_DC_1_C"/>
    <property type="match status" value="1"/>
</dbReference>
<dbReference type="EMBL" id="JADCNM010000001">
    <property type="protein sequence ID" value="KAG0502707.1"/>
    <property type="molecule type" value="Genomic_DNA"/>
</dbReference>
<dbReference type="InterPro" id="IPR008286">
    <property type="entry name" value="Prn/Lys/Arg_de-COase_C"/>
</dbReference>
<evidence type="ECO:0000256" key="1">
    <source>
        <dbReference type="ARBA" id="ARBA00001933"/>
    </source>
</evidence>
<dbReference type="PANTHER" id="PTHR43277:SF4">
    <property type="entry name" value="ARGININE DECARBOXYLASE"/>
    <property type="match status" value="1"/>
</dbReference>
<comment type="caution">
    <text evidence="7">The sequence shown here is derived from an EMBL/GenBank/DDBJ whole genome shotgun (WGS) entry which is preliminary data.</text>
</comment>
<name>A0A835S6X5_VANPL</name>
<gene>
    <name evidence="8" type="ORF">HPP92_002779</name>
    <name evidence="7" type="ORF">HPP92_003174</name>
</gene>
<sequence length="559" mass="59531">MTTLASEPFHGFCSPKSFRVGGVDKNRWGMQKRVAINTMSATNSRKQGITCSSNDNVPDTATLLSDPPRIPYNNTAPLVDALRASALKDVASFHFPGHNRGQAAPPSLSNITGISTFIHDLPELPELDDLFSPKGVILEAQTKAAELFGASQTWFLVGGSTCGIQASIMATCSPGKTLILPRNCHISAISGLVLSGAIPKYVTPEYSPEWDMPGGITPCQVEKSIKELEAEKKTVAAVLVTSPTYHGICSNISEIASVCHSYGIPVIVDEAHGAHFAFHSKFPCTSLQQGADIVVQSTHKVLSSLTQSSMLHMSGNLVDRDAISRCLQTLQSTSPSYLLLASLDATRAQLSENSETIFSEAMDLATEAKSSMGNINGISVLDPSCFSSVFPAIDPLRLTIGVSKLGISGFRAAEMLCEMHVVPELEGRQSVTFVVNLGTTRKHVQMLLSAVTQLSSVFYGHGSACSNKITAISPFVDISLGLSPREAFFAKKMKVGIRESCGMISGELISPYPPGIPVLVPGEVVNEAVLTYLQEMKRMGAVISGASDHGLSSLIVCDI</sequence>
<comment type="cofactor">
    <cofactor evidence="1">
        <name>pyridoxal 5'-phosphate</name>
        <dbReference type="ChEBI" id="CHEBI:597326"/>
    </cofactor>
</comment>
<evidence type="ECO:0000256" key="3">
    <source>
        <dbReference type="ARBA" id="ARBA00022793"/>
    </source>
</evidence>
<evidence type="ECO:0000313" key="8">
    <source>
        <dbReference type="EMBL" id="KAG0502707.1"/>
    </source>
</evidence>
<evidence type="ECO:0000313" key="10">
    <source>
        <dbReference type="Proteomes" id="UP000639772"/>
    </source>
</evidence>
<dbReference type="Proteomes" id="UP000636800">
    <property type="component" value="Chromosome 1"/>
</dbReference>
<dbReference type="PANTHER" id="PTHR43277">
    <property type="entry name" value="ARGININE DECARBOXYLASE"/>
    <property type="match status" value="1"/>
</dbReference>
<reference evidence="9 10" key="1">
    <citation type="journal article" date="2020" name="Nat. Food">
        <title>A phased Vanilla planifolia genome enables genetic improvement of flavour and production.</title>
        <authorList>
            <person name="Hasing T."/>
            <person name="Tang H."/>
            <person name="Brym M."/>
            <person name="Khazi F."/>
            <person name="Huang T."/>
            <person name="Chambers A.H."/>
        </authorList>
    </citation>
    <scope>NUCLEOTIDE SEQUENCE [LARGE SCALE GENOMIC DNA]</scope>
    <source>
        <tissue evidence="7">Leaf</tissue>
    </source>
</reference>
<protein>
    <recommendedName>
        <fullName evidence="6">Orn/Lys/Arg decarboxylases family 1 pyridoxal-P attachment site domain-containing protein</fullName>
    </recommendedName>
</protein>
<keyword evidence="9" id="KW-1185">Reference proteome</keyword>
<dbReference type="AlphaFoldDB" id="A0A835S6X5"/>
<comment type="similarity">
    <text evidence="2">Belongs to the Orn/Lys/Arg decarboxylase class-I family.</text>
</comment>
<evidence type="ECO:0000256" key="2">
    <source>
        <dbReference type="ARBA" id="ARBA00010671"/>
    </source>
</evidence>
<feature type="domain" description="Orn/Lys/Arg decarboxylases family 1 pyridoxal-P attachment site" evidence="6">
    <location>
        <begin position="295"/>
        <end position="309"/>
    </location>
</feature>
<organism evidence="7 9">
    <name type="scientific">Vanilla planifolia</name>
    <name type="common">Vanilla</name>
    <dbReference type="NCBI Taxonomy" id="51239"/>
    <lineage>
        <taxon>Eukaryota</taxon>
        <taxon>Viridiplantae</taxon>
        <taxon>Streptophyta</taxon>
        <taxon>Embryophyta</taxon>
        <taxon>Tracheophyta</taxon>
        <taxon>Spermatophyta</taxon>
        <taxon>Magnoliopsida</taxon>
        <taxon>Liliopsida</taxon>
        <taxon>Asparagales</taxon>
        <taxon>Orchidaceae</taxon>
        <taxon>Vanilloideae</taxon>
        <taxon>Vanilleae</taxon>
        <taxon>Vanilla</taxon>
    </lineage>
</organism>
<dbReference type="GO" id="GO:0016831">
    <property type="term" value="F:carboxy-lyase activity"/>
    <property type="evidence" value="ECO:0007669"/>
    <property type="project" value="UniProtKB-KW"/>
</dbReference>
<evidence type="ECO:0000256" key="5">
    <source>
        <dbReference type="ARBA" id="ARBA00023239"/>
    </source>
</evidence>
<dbReference type="SUPFAM" id="SSF53383">
    <property type="entry name" value="PLP-dependent transferases"/>
    <property type="match status" value="1"/>
</dbReference>
<keyword evidence="5" id="KW-0456">Lyase</keyword>
<evidence type="ECO:0000313" key="9">
    <source>
        <dbReference type="Proteomes" id="UP000636800"/>
    </source>
</evidence>